<dbReference type="Pfam" id="PF00646">
    <property type="entry name" value="F-box"/>
    <property type="match status" value="1"/>
</dbReference>
<dbReference type="OrthoDB" id="3642468at2759"/>
<feature type="domain" description="F-box" evidence="2">
    <location>
        <begin position="46"/>
        <end position="98"/>
    </location>
</feature>
<name>A0A6A6SEL2_9PLEO</name>
<feature type="region of interest" description="Disordered" evidence="1">
    <location>
        <begin position="1"/>
        <end position="44"/>
    </location>
</feature>
<evidence type="ECO:0000256" key="1">
    <source>
        <dbReference type="SAM" id="MobiDB-lite"/>
    </source>
</evidence>
<dbReference type="InterPro" id="IPR001810">
    <property type="entry name" value="F-box_dom"/>
</dbReference>
<protein>
    <recommendedName>
        <fullName evidence="2">F-box domain-containing protein</fullName>
    </recommendedName>
</protein>
<dbReference type="Proteomes" id="UP000799753">
    <property type="component" value="Unassembled WGS sequence"/>
</dbReference>
<dbReference type="CDD" id="cd09917">
    <property type="entry name" value="F-box_SF"/>
    <property type="match status" value="1"/>
</dbReference>
<dbReference type="SUPFAM" id="SSF81383">
    <property type="entry name" value="F-box domain"/>
    <property type="match status" value="1"/>
</dbReference>
<accession>A0A6A6SEL2</accession>
<reference evidence="3" key="1">
    <citation type="journal article" date="2020" name="Stud. Mycol.">
        <title>101 Dothideomycetes genomes: a test case for predicting lifestyles and emergence of pathogens.</title>
        <authorList>
            <person name="Haridas S."/>
            <person name="Albert R."/>
            <person name="Binder M."/>
            <person name="Bloem J."/>
            <person name="Labutti K."/>
            <person name="Salamov A."/>
            <person name="Andreopoulos B."/>
            <person name="Baker S."/>
            <person name="Barry K."/>
            <person name="Bills G."/>
            <person name="Bluhm B."/>
            <person name="Cannon C."/>
            <person name="Castanera R."/>
            <person name="Culley D."/>
            <person name="Daum C."/>
            <person name="Ezra D."/>
            <person name="Gonzalez J."/>
            <person name="Henrissat B."/>
            <person name="Kuo A."/>
            <person name="Liang C."/>
            <person name="Lipzen A."/>
            <person name="Lutzoni F."/>
            <person name="Magnuson J."/>
            <person name="Mondo S."/>
            <person name="Nolan M."/>
            <person name="Ohm R."/>
            <person name="Pangilinan J."/>
            <person name="Park H.-J."/>
            <person name="Ramirez L."/>
            <person name="Alfaro M."/>
            <person name="Sun H."/>
            <person name="Tritt A."/>
            <person name="Yoshinaga Y."/>
            <person name="Zwiers L.-H."/>
            <person name="Turgeon B."/>
            <person name="Goodwin S."/>
            <person name="Spatafora J."/>
            <person name="Crous P."/>
            <person name="Grigoriev I."/>
        </authorList>
    </citation>
    <scope>NUCLEOTIDE SEQUENCE</scope>
    <source>
        <strain evidence="3">CBS 473.64</strain>
    </source>
</reference>
<evidence type="ECO:0000259" key="2">
    <source>
        <dbReference type="PROSITE" id="PS50181"/>
    </source>
</evidence>
<dbReference type="EMBL" id="MU006777">
    <property type="protein sequence ID" value="KAF2645732.1"/>
    <property type="molecule type" value="Genomic_DNA"/>
</dbReference>
<dbReference type="PROSITE" id="PS50181">
    <property type="entry name" value="FBOX"/>
    <property type="match status" value="1"/>
</dbReference>
<keyword evidence="4" id="KW-1185">Reference proteome</keyword>
<evidence type="ECO:0000313" key="3">
    <source>
        <dbReference type="EMBL" id="KAF2645732.1"/>
    </source>
</evidence>
<gene>
    <name evidence="3" type="ORF">P280DRAFT_513623</name>
</gene>
<proteinExistence type="predicted"/>
<evidence type="ECO:0000313" key="4">
    <source>
        <dbReference type="Proteomes" id="UP000799753"/>
    </source>
</evidence>
<organism evidence="3 4">
    <name type="scientific">Massarina eburnea CBS 473.64</name>
    <dbReference type="NCBI Taxonomy" id="1395130"/>
    <lineage>
        <taxon>Eukaryota</taxon>
        <taxon>Fungi</taxon>
        <taxon>Dikarya</taxon>
        <taxon>Ascomycota</taxon>
        <taxon>Pezizomycotina</taxon>
        <taxon>Dothideomycetes</taxon>
        <taxon>Pleosporomycetidae</taxon>
        <taxon>Pleosporales</taxon>
        <taxon>Massarineae</taxon>
        <taxon>Massarinaceae</taxon>
        <taxon>Massarina</taxon>
    </lineage>
</organism>
<feature type="compositionally biased region" description="Basic residues" evidence="1">
    <location>
        <begin position="25"/>
        <end position="41"/>
    </location>
</feature>
<sequence>MPRHGNLPSDDDEPLEDRTAALQLHSKRTSRQDKKQKKRDRKRDAVVNLTKLPSELIIECLKPLSPGDVLCFGHVNRRFRTLVDAHATVIGDSIISQRYSILAQCFPLPKFLHEVEPSTRALLLDEKRQKGLGIHGKTYYQHVPKPDPHVLCSCLTCLMLWNNLCLALDFAHWQDSLDTGKAIAMIPRGQAPPWNEALVRRSAQMVKAAQHSSLWHARILEVHLDSTVRSIRRHAKNQGNKRKHVDMTDEDADGTDAFLCKPGPLSLEFPFHRDEYYLLEAYLPNRWWRKDVDTWIYTIAGQHERDLDLVVRYANRSWGDPQIRIQ</sequence>
<dbReference type="AlphaFoldDB" id="A0A6A6SEL2"/>
<dbReference type="InterPro" id="IPR036047">
    <property type="entry name" value="F-box-like_dom_sf"/>
</dbReference>